<feature type="active site" evidence="9">
    <location>
        <position position="226"/>
    </location>
</feature>
<dbReference type="PROSITE" id="PS51767">
    <property type="entry name" value="PEPTIDASE_A1"/>
    <property type="match status" value="1"/>
</dbReference>
<dbReference type="Pfam" id="PF14543">
    <property type="entry name" value="TAXi_N"/>
    <property type="match status" value="1"/>
</dbReference>
<dbReference type="GO" id="GO:0004190">
    <property type="term" value="F:aspartic-type endopeptidase activity"/>
    <property type="evidence" value="ECO:0007669"/>
    <property type="project" value="InterPro"/>
</dbReference>
<keyword evidence="12" id="KW-1185">Reference proteome</keyword>
<evidence type="ECO:0000256" key="9">
    <source>
        <dbReference type="PIRSR" id="PIRSR601461-1"/>
    </source>
</evidence>
<keyword evidence="3" id="KW-0645">Protease</keyword>
<keyword evidence="4" id="KW-0812">Transmembrane</keyword>
<evidence type="ECO:0000256" key="1">
    <source>
        <dbReference type="ARBA" id="ARBA00004370"/>
    </source>
</evidence>
<dbReference type="SUPFAM" id="SSF50630">
    <property type="entry name" value="Acid proteases"/>
    <property type="match status" value="1"/>
</dbReference>
<keyword evidence="6" id="KW-0378">Hydrolase</keyword>
<dbReference type="InterPro" id="IPR001461">
    <property type="entry name" value="Aspartic_peptidase_A1"/>
</dbReference>
<dbReference type="Gene3D" id="2.40.70.10">
    <property type="entry name" value="Acid Proteases"/>
    <property type="match status" value="2"/>
</dbReference>
<keyword evidence="5" id="KW-0732">Signal</keyword>
<evidence type="ECO:0000256" key="5">
    <source>
        <dbReference type="ARBA" id="ARBA00022729"/>
    </source>
</evidence>
<accession>A0A9W7GH86</accession>
<dbReference type="InterPro" id="IPR032861">
    <property type="entry name" value="TAXi_N"/>
</dbReference>
<feature type="active site" evidence="9">
    <location>
        <position position="22"/>
    </location>
</feature>
<comment type="subcellular location">
    <subcellularLocation>
        <location evidence="1">Membrane</location>
    </subcellularLocation>
</comment>
<evidence type="ECO:0000259" key="10">
    <source>
        <dbReference type="PROSITE" id="PS51767"/>
    </source>
</evidence>
<comment type="similarity">
    <text evidence="2">Belongs to the peptidase A1 family.</text>
</comment>
<reference evidence="12" key="1">
    <citation type="journal article" date="2023" name="Commun. Biol.">
        <title>Genome analysis of Parmales, the sister group of diatoms, reveals the evolutionary specialization of diatoms from phago-mixotrophs to photoautotrophs.</title>
        <authorList>
            <person name="Ban H."/>
            <person name="Sato S."/>
            <person name="Yoshikawa S."/>
            <person name="Yamada K."/>
            <person name="Nakamura Y."/>
            <person name="Ichinomiya M."/>
            <person name="Sato N."/>
            <person name="Blanc-Mathieu R."/>
            <person name="Endo H."/>
            <person name="Kuwata A."/>
            <person name="Ogata H."/>
        </authorList>
    </citation>
    <scope>NUCLEOTIDE SEQUENCE [LARGE SCALE GENOMIC DNA]</scope>
</reference>
<dbReference type="Proteomes" id="UP001165065">
    <property type="component" value="Unassembled WGS sequence"/>
</dbReference>
<evidence type="ECO:0000313" key="12">
    <source>
        <dbReference type="Proteomes" id="UP001165065"/>
    </source>
</evidence>
<name>A0A9W7GH86_9STRA</name>
<dbReference type="PANTHER" id="PTHR13683">
    <property type="entry name" value="ASPARTYL PROTEASES"/>
    <property type="match status" value="1"/>
</dbReference>
<evidence type="ECO:0000256" key="2">
    <source>
        <dbReference type="ARBA" id="ARBA00007447"/>
    </source>
</evidence>
<organism evidence="11 12">
    <name type="scientific">Triparma columacea</name>
    <dbReference type="NCBI Taxonomy" id="722753"/>
    <lineage>
        <taxon>Eukaryota</taxon>
        <taxon>Sar</taxon>
        <taxon>Stramenopiles</taxon>
        <taxon>Ochrophyta</taxon>
        <taxon>Bolidophyceae</taxon>
        <taxon>Parmales</taxon>
        <taxon>Triparmaceae</taxon>
        <taxon>Triparma</taxon>
    </lineage>
</organism>
<comment type="caution">
    <text evidence="11">The sequence shown here is derived from an EMBL/GenBank/DDBJ whole genome shotgun (WGS) entry which is preliminary data.</text>
</comment>
<keyword evidence="8" id="KW-0472">Membrane</keyword>
<sequence length="343" mass="37075">MLVIKCALSIGTPPQKVSLILDTGSHHTAFPCKGCTECGKVHMDDPFDVGNSGTATWTNCEECADTGRTECKDSKCVFSQHYAEGSSWESIQVTDTLNLGPPSSPSSISVLVTFGCHISESGMFLQQYTDGIMGLAYNPSGVAAALTGGETSNSFELFTICFTPTGGALGLLTEPPPDADYANIKEGGDGFYGVTVVRVMLGVTSIASVGGDALRAFNRNRGVVIDSGTTDTYLPKVVRGEFEEAWRRETGWEHDNEPRRIGKEEFERLPDLVFKVEGGGEIRVTASSYMDSTGNDFGVYTSRLYLEEPSGAILGSNVFMYREVSFDWTRGRVGWRDVDYCGG</sequence>
<evidence type="ECO:0000256" key="8">
    <source>
        <dbReference type="ARBA" id="ARBA00023136"/>
    </source>
</evidence>
<dbReference type="InterPro" id="IPR021109">
    <property type="entry name" value="Peptidase_aspartic_dom_sf"/>
</dbReference>
<evidence type="ECO:0000256" key="6">
    <source>
        <dbReference type="ARBA" id="ARBA00022801"/>
    </source>
</evidence>
<feature type="domain" description="Peptidase A1" evidence="10">
    <location>
        <begin position="4"/>
        <end position="336"/>
    </location>
</feature>
<evidence type="ECO:0000256" key="7">
    <source>
        <dbReference type="ARBA" id="ARBA00022989"/>
    </source>
</evidence>
<dbReference type="InterPro" id="IPR033121">
    <property type="entry name" value="PEPTIDASE_A1"/>
</dbReference>
<dbReference type="GO" id="GO:0006508">
    <property type="term" value="P:proteolysis"/>
    <property type="evidence" value="ECO:0007669"/>
    <property type="project" value="UniProtKB-KW"/>
</dbReference>
<keyword evidence="7" id="KW-1133">Transmembrane helix</keyword>
<evidence type="ECO:0000256" key="3">
    <source>
        <dbReference type="ARBA" id="ARBA00022670"/>
    </source>
</evidence>
<evidence type="ECO:0000256" key="4">
    <source>
        <dbReference type="ARBA" id="ARBA00022692"/>
    </source>
</evidence>
<gene>
    <name evidence="11" type="ORF">TrCOL_g6904</name>
</gene>
<proteinExistence type="inferred from homology"/>
<protein>
    <recommendedName>
        <fullName evidence="10">Peptidase A1 domain-containing protein</fullName>
    </recommendedName>
</protein>
<dbReference type="GO" id="GO:0016020">
    <property type="term" value="C:membrane"/>
    <property type="evidence" value="ECO:0007669"/>
    <property type="project" value="UniProtKB-SubCell"/>
</dbReference>
<dbReference type="OrthoDB" id="2747330at2759"/>
<dbReference type="AlphaFoldDB" id="A0A9W7GH86"/>
<evidence type="ECO:0000313" key="11">
    <source>
        <dbReference type="EMBL" id="GMI45719.1"/>
    </source>
</evidence>
<dbReference type="EMBL" id="BRYA01000262">
    <property type="protein sequence ID" value="GMI45719.1"/>
    <property type="molecule type" value="Genomic_DNA"/>
</dbReference>
<dbReference type="PANTHER" id="PTHR13683:SF375">
    <property type="entry name" value="PEPTIDASE A1 DOMAIN-CONTAINING PROTEIN"/>
    <property type="match status" value="1"/>
</dbReference>